<organism evidence="2 3">
    <name type="scientific">Aliiglaciecola lipolytica E3</name>
    <dbReference type="NCBI Taxonomy" id="1127673"/>
    <lineage>
        <taxon>Bacteria</taxon>
        <taxon>Pseudomonadati</taxon>
        <taxon>Pseudomonadota</taxon>
        <taxon>Gammaproteobacteria</taxon>
        <taxon>Alteromonadales</taxon>
        <taxon>Alteromonadaceae</taxon>
        <taxon>Aliiglaciecola</taxon>
    </lineage>
</organism>
<name>K6Y9Q6_9ALTE</name>
<dbReference type="GO" id="GO:0008168">
    <property type="term" value="F:methyltransferase activity"/>
    <property type="evidence" value="ECO:0007669"/>
    <property type="project" value="InterPro"/>
</dbReference>
<dbReference type="Pfam" id="PF00590">
    <property type="entry name" value="TP_methylase"/>
    <property type="match status" value="1"/>
</dbReference>
<dbReference type="InterPro" id="IPR000878">
    <property type="entry name" value="4pyrrol_Mease"/>
</dbReference>
<dbReference type="InterPro" id="IPR035996">
    <property type="entry name" value="4pyrrol_Methylase_sf"/>
</dbReference>
<feature type="domain" description="Tetrapyrrole methylase" evidence="1">
    <location>
        <begin position="13"/>
        <end position="213"/>
    </location>
</feature>
<protein>
    <recommendedName>
        <fullName evidence="1">Tetrapyrrole methylase domain-containing protein</fullName>
    </recommendedName>
</protein>
<evidence type="ECO:0000259" key="1">
    <source>
        <dbReference type="Pfam" id="PF00590"/>
    </source>
</evidence>
<comment type="caution">
    <text evidence="2">The sequence shown here is derived from an EMBL/GenBank/DDBJ whole genome shotgun (WGS) entry which is preliminary data.</text>
</comment>
<reference evidence="2 3" key="1">
    <citation type="journal article" date="2017" name="Antonie Van Leeuwenhoek">
        <title>Rhizobium rhizosphaerae sp. nov., a novel species isolated from rice rhizosphere.</title>
        <authorList>
            <person name="Zhao J.J."/>
            <person name="Zhang J."/>
            <person name="Zhang R.J."/>
            <person name="Zhang C.W."/>
            <person name="Yin H.Q."/>
            <person name="Zhang X.X."/>
        </authorList>
    </citation>
    <scope>NUCLEOTIDE SEQUENCE [LARGE SCALE GENOMIC DNA]</scope>
    <source>
        <strain evidence="2 3">E3</strain>
    </source>
</reference>
<dbReference type="EMBL" id="BAEN01000041">
    <property type="protein sequence ID" value="GAC14912.1"/>
    <property type="molecule type" value="Genomic_DNA"/>
</dbReference>
<dbReference type="RefSeq" id="WP_008844728.1">
    <property type="nucleotide sequence ID" value="NZ_BAEN01000041.1"/>
</dbReference>
<gene>
    <name evidence="2" type="ORF">GLIP_2285</name>
</gene>
<dbReference type="eggNOG" id="COG2241">
    <property type="taxonomic scope" value="Bacteria"/>
</dbReference>
<sequence length="266" mass="29899">MSEIKTQQSKGSIVCVGLGMILGSHIAPLSRQFIEQADIVFMSATDGMTEAWIDSMNSNSHSLQKFYAEGKDRRISYQEMVEAMLNEVESGKKVVAAFYGHPGVFAWAGHKVIELAKSKGYHGHMEPGISAEDCLYADMGIDPGRFGAVHTEASQFMLYQRHVDDTAYLILWQLGFVGDLSMSKYATDKASRKLLQELLIEYYPSNHEVAIYESPMLPTETARISWFPLNQLSEIHVEHFSTLVIPPASSKIIDQNMRIKMQKLEK</sequence>
<accession>K6Y9Q6</accession>
<dbReference type="STRING" id="1127673.GLIP_2285"/>
<dbReference type="CDD" id="cd19916">
    <property type="entry name" value="OphMA_like"/>
    <property type="match status" value="1"/>
</dbReference>
<dbReference type="SUPFAM" id="SSF53790">
    <property type="entry name" value="Tetrapyrrole methylase"/>
    <property type="match status" value="1"/>
</dbReference>
<dbReference type="Proteomes" id="UP000006334">
    <property type="component" value="Unassembled WGS sequence"/>
</dbReference>
<evidence type="ECO:0000313" key="2">
    <source>
        <dbReference type="EMBL" id="GAC14912.1"/>
    </source>
</evidence>
<keyword evidence="3" id="KW-1185">Reference proteome</keyword>
<dbReference type="InterPro" id="IPR014777">
    <property type="entry name" value="4pyrrole_Mease_sub1"/>
</dbReference>
<dbReference type="AlphaFoldDB" id="K6Y9Q6"/>
<dbReference type="Gene3D" id="3.40.1010.10">
    <property type="entry name" value="Cobalt-precorrin-4 Transmethylase, Domain 1"/>
    <property type="match status" value="1"/>
</dbReference>
<proteinExistence type="predicted"/>
<evidence type="ECO:0000313" key="3">
    <source>
        <dbReference type="Proteomes" id="UP000006334"/>
    </source>
</evidence>